<dbReference type="WBParaSite" id="SMRG1_230.1">
    <property type="protein sequence ID" value="SMRG1_230.1"/>
    <property type="gene ID" value="SMRG1_230"/>
</dbReference>
<dbReference type="AlphaFoldDB" id="A0AA84ZDN0"/>
<keyword evidence="1" id="KW-0472">Membrane</keyword>
<accession>A0AA84ZDN0</accession>
<proteinExistence type="predicted"/>
<feature type="transmembrane region" description="Helical" evidence="1">
    <location>
        <begin position="27"/>
        <end position="45"/>
    </location>
</feature>
<dbReference type="Proteomes" id="UP000050790">
    <property type="component" value="Unassembled WGS sequence"/>
</dbReference>
<feature type="transmembrane region" description="Helical" evidence="1">
    <location>
        <begin position="403"/>
        <end position="425"/>
    </location>
</feature>
<keyword evidence="1" id="KW-1133">Transmembrane helix</keyword>
<evidence type="ECO:0000313" key="2">
    <source>
        <dbReference type="Proteomes" id="UP000050790"/>
    </source>
</evidence>
<sequence>MEFSFSKLNGLIVELSLLAQTSNGSEVYDMFYTFFVLFIFNFVILTDNPSKMDRYGVFRQTSLLVCLPDLMQLHCPTHMYIRTLEIEVFHSFQTTQEPEFISPSCSFKTNQPERKRKHELNMKQIIECNNKLNIVKMIKQMCEGRKNCELHISQLIPNLTQCSEENSSILIKYQCLPDLDSALSEAICTDTYMEVKCNTERSLNTLVILNAKFEKEIKLFDRSSTYECPIVPTEIPIGLSNNVCSSTIDITDYLSSSCDGHSTCSVNPNTIDLSMNKIQKCGKMHLSLVYVCVPPELIITKHFIDTNNERHTEKQKTNQRQPKEIQTIRPGNKINTLNPSDVSSYEKSQLSIIKTDIEQNKKKLFINPRKSINIQMNTRTNELLYKHQEPYIQSINPSLLQSLLIGIGSGLLILISILFIIILLYRKYNQRRTTEIKSKPNKCSTICFSHTNDDWSTINSNLLHNTSSRLEVPITNDIKCLCSICKLPINSYSIINDLHKYHNEHCQCHINTNISGNINHCNVNHEHYDGKSCCITGHHQNISDLYSMKIITPTLNQSPCIFNVCPLDISNDINSTLLPLNTNTINSENCKNTINDYLPTITTTTTSLSLSSTPSSINSIHYEYHRSSSLDHKFQSNHIYNTNYINTSQSINSNSTRYGYDINNEINDHHDECLLKFNHYQRLLKCDRKIDYDHINEHRLCNNNDNNIITDHCQYEMKTIPTEMINKEIIRSPSNNFTDQIDIDNCIESFKKYNENKSIYEINSLIQSTLQRKDINPQEYGCNNNNNNNNNNNMYLLEKINDNHHQQQQLHNEKEMNPQINEKKGKNFVIHDPNSMISRCNSSLDNESIESLAISLIDPPQNFRTSINELHLISNNHKSSMKVTLTPTHKPPDVILKSGNYHDEVDLERPPPKMPPLRGILINRSIITERNTAF</sequence>
<evidence type="ECO:0000256" key="1">
    <source>
        <dbReference type="SAM" id="Phobius"/>
    </source>
</evidence>
<reference evidence="3" key="1">
    <citation type="submission" date="2023-11" db="UniProtKB">
        <authorList>
            <consortium name="WormBaseParasite"/>
        </authorList>
    </citation>
    <scope>IDENTIFICATION</scope>
</reference>
<organism evidence="2 3">
    <name type="scientific">Schistosoma margrebowiei</name>
    <dbReference type="NCBI Taxonomy" id="48269"/>
    <lineage>
        <taxon>Eukaryota</taxon>
        <taxon>Metazoa</taxon>
        <taxon>Spiralia</taxon>
        <taxon>Lophotrochozoa</taxon>
        <taxon>Platyhelminthes</taxon>
        <taxon>Trematoda</taxon>
        <taxon>Digenea</taxon>
        <taxon>Strigeidida</taxon>
        <taxon>Schistosomatoidea</taxon>
        <taxon>Schistosomatidae</taxon>
        <taxon>Schistosoma</taxon>
    </lineage>
</organism>
<keyword evidence="1" id="KW-0812">Transmembrane</keyword>
<evidence type="ECO:0000313" key="3">
    <source>
        <dbReference type="WBParaSite" id="SMRG1_230.1"/>
    </source>
</evidence>
<name>A0AA84ZDN0_9TREM</name>
<protein>
    <submittedName>
        <fullName evidence="3">SUEL-type lectin domain-containing protein</fullName>
    </submittedName>
</protein>